<dbReference type="HOGENOM" id="CLU_095321_4_1_6"/>
<dbReference type="GO" id="GO:0046872">
    <property type="term" value="F:metal ion binding"/>
    <property type="evidence" value="ECO:0007669"/>
    <property type="project" value="UniProtKB-KW"/>
</dbReference>
<keyword evidence="8" id="KW-0249">Electron transport</keyword>
<dbReference type="SUPFAM" id="SSF81342">
    <property type="entry name" value="Transmembrane di-heme cytochromes"/>
    <property type="match status" value="1"/>
</dbReference>
<evidence type="ECO:0000256" key="6">
    <source>
        <dbReference type="ARBA" id="ARBA00022692"/>
    </source>
</evidence>
<evidence type="ECO:0000256" key="5">
    <source>
        <dbReference type="ARBA" id="ARBA00022617"/>
    </source>
</evidence>
<dbReference type="Pfam" id="PF01292">
    <property type="entry name" value="Ni_hydr_CYTB"/>
    <property type="match status" value="1"/>
</dbReference>
<comment type="subcellular location">
    <subcellularLocation>
        <location evidence="2">Cell membrane</location>
        <topology evidence="2">Multi-pass membrane protein</topology>
    </subcellularLocation>
</comment>
<dbReference type="AlphaFoldDB" id="Q2SL15"/>
<dbReference type="STRING" id="349521.HCH_01820"/>
<gene>
    <name evidence="15" type="ordered locus">HCH_01820</name>
</gene>
<feature type="domain" description="Cytochrome b561 bacterial/Ni-hydrogenase" evidence="14">
    <location>
        <begin position="8"/>
        <end position="179"/>
    </location>
</feature>
<keyword evidence="3" id="KW-0813">Transport</keyword>
<evidence type="ECO:0000259" key="14">
    <source>
        <dbReference type="Pfam" id="PF01292"/>
    </source>
</evidence>
<evidence type="ECO:0000313" key="16">
    <source>
        <dbReference type="Proteomes" id="UP000000238"/>
    </source>
</evidence>
<dbReference type="KEGG" id="hch:HCH_01820"/>
<keyword evidence="7" id="KW-0479">Metal-binding</keyword>
<evidence type="ECO:0000256" key="9">
    <source>
        <dbReference type="ARBA" id="ARBA00022989"/>
    </source>
</evidence>
<dbReference type="InterPro" id="IPR052168">
    <property type="entry name" value="Cytochrome_b561_oxidase"/>
</dbReference>
<accession>Q2SL15</accession>
<dbReference type="GO" id="GO:0022904">
    <property type="term" value="P:respiratory electron transport chain"/>
    <property type="evidence" value="ECO:0007669"/>
    <property type="project" value="InterPro"/>
</dbReference>
<dbReference type="PANTHER" id="PTHR30529">
    <property type="entry name" value="CYTOCHROME B561"/>
    <property type="match status" value="1"/>
</dbReference>
<evidence type="ECO:0000256" key="7">
    <source>
        <dbReference type="ARBA" id="ARBA00022723"/>
    </source>
</evidence>
<keyword evidence="4" id="KW-1003">Cell membrane</keyword>
<feature type="transmembrane region" description="Helical" evidence="13">
    <location>
        <begin position="91"/>
        <end position="110"/>
    </location>
</feature>
<dbReference type="InterPro" id="IPR011577">
    <property type="entry name" value="Cyt_b561_bac/Ni-Hgenase"/>
</dbReference>
<evidence type="ECO:0000313" key="15">
    <source>
        <dbReference type="EMBL" id="ABC28659.1"/>
    </source>
</evidence>
<dbReference type="InterPro" id="IPR016174">
    <property type="entry name" value="Di-haem_cyt_TM"/>
</dbReference>
<dbReference type="eggNOG" id="COG3038">
    <property type="taxonomic scope" value="Bacteria"/>
</dbReference>
<dbReference type="Gene3D" id="1.20.950.20">
    <property type="entry name" value="Transmembrane di-heme cytochromes, Chain C"/>
    <property type="match status" value="1"/>
</dbReference>
<dbReference type="RefSeq" id="WP_011395731.1">
    <property type="nucleotide sequence ID" value="NC_007645.1"/>
</dbReference>
<keyword evidence="9 13" id="KW-1133">Transmembrane helix</keyword>
<evidence type="ECO:0000256" key="11">
    <source>
        <dbReference type="ARBA" id="ARBA00023136"/>
    </source>
</evidence>
<evidence type="ECO:0000256" key="1">
    <source>
        <dbReference type="ARBA" id="ARBA00001970"/>
    </source>
</evidence>
<dbReference type="Proteomes" id="UP000000238">
    <property type="component" value="Chromosome"/>
</dbReference>
<keyword evidence="5" id="KW-0349">Heme</keyword>
<keyword evidence="16" id="KW-1185">Reference proteome</keyword>
<evidence type="ECO:0000256" key="10">
    <source>
        <dbReference type="ARBA" id="ARBA00023004"/>
    </source>
</evidence>
<dbReference type="GO" id="GO:0020037">
    <property type="term" value="F:heme binding"/>
    <property type="evidence" value="ECO:0007669"/>
    <property type="project" value="TreeGrafter"/>
</dbReference>
<comment type="cofactor">
    <cofactor evidence="1">
        <name>heme b</name>
        <dbReference type="ChEBI" id="CHEBI:60344"/>
    </cofactor>
</comment>
<feature type="transmembrane region" description="Helical" evidence="13">
    <location>
        <begin position="54"/>
        <end position="71"/>
    </location>
</feature>
<dbReference type="PANTHER" id="PTHR30529:SF1">
    <property type="entry name" value="CYTOCHROME B561 HOMOLOG 2"/>
    <property type="match status" value="1"/>
</dbReference>
<evidence type="ECO:0000256" key="4">
    <source>
        <dbReference type="ARBA" id="ARBA00022475"/>
    </source>
</evidence>
<evidence type="ECO:0000256" key="12">
    <source>
        <dbReference type="ARBA" id="ARBA00037975"/>
    </source>
</evidence>
<sequence length="181" mass="20734">MWKNTQQNYGLIAILLHWLVALVVFGLFGLGLYMTDLSYYDAWYQKAPFIHKSIGMLLLFVIVFRLVWRFINVRPEPEPSLSRIEKVASEWAHRLLYLLLIATMIAGYLISTADGRGIDVFGWFEIPALLPPVKGMEDIAGEVHEWLAWTLVGLAVLHALAAIKHHVIDKDKTLMRMFSPK</sequence>
<feature type="transmembrane region" description="Helical" evidence="13">
    <location>
        <begin position="146"/>
        <end position="167"/>
    </location>
</feature>
<feature type="transmembrane region" description="Helical" evidence="13">
    <location>
        <begin position="12"/>
        <end position="34"/>
    </location>
</feature>
<keyword evidence="11 13" id="KW-0472">Membrane</keyword>
<proteinExistence type="inferred from homology"/>
<reference evidence="15 16" key="1">
    <citation type="journal article" date="2005" name="Nucleic Acids Res.">
        <title>Genomic blueprint of Hahella chejuensis, a marine microbe producing an algicidal agent.</title>
        <authorList>
            <person name="Jeong H."/>
            <person name="Yim J.H."/>
            <person name="Lee C."/>
            <person name="Choi S.-H."/>
            <person name="Park Y.K."/>
            <person name="Yoon S.H."/>
            <person name="Hur C.-G."/>
            <person name="Kang H.-Y."/>
            <person name="Kim D."/>
            <person name="Lee H.H."/>
            <person name="Park K.H."/>
            <person name="Park S.-H."/>
            <person name="Park H.-S."/>
            <person name="Lee H.K."/>
            <person name="Oh T.K."/>
            <person name="Kim J.F."/>
        </authorList>
    </citation>
    <scope>NUCLEOTIDE SEQUENCE [LARGE SCALE GENOMIC DNA]</scope>
    <source>
        <strain evidence="15 16">KCTC 2396</strain>
    </source>
</reference>
<evidence type="ECO:0000256" key="8">
    <source>
        <dbReference type="ARBA" id="ARBA00022982"/>
    </source>
</evidence>
<name>Q2SL15_HAHCH</name>
<evidence type="ECO:0000256" key="2">
    <source>
        <dbReference type="ARBA" id="ARBA00004651"/>
    </source>
</evidence>
<protein>
    <submittedName>
        <fullName evidence="15">Cytochrome B561</fullName>
    </submittedName>
</protein>
<organism evidence="15 16">
    <name type="scientific">Hahella chejuensis (strain KCTC 2396)</name>
    <dbReference type="NCBI Taxonomy" id="349521"/>
    <lineage>
        <taxon>Bacteria</taxon>
        <taxon>Pseudomonadati</taxon>
        <taxon>Pseudomonadota</taxon>
        <taxon>Gammaproteobacteria</taxon>
        <taxon>Oceanospirillales</taxon>
        <taxon>Hahellaceae</taxon>
        <taxon>Hahella</taxon>
    </lineage>
</organism>
<keyword evidence="10" id="KW-0408">Iron</keyword>
<dbReference type="GO" id="GO:0005886">
    <property type="term" value="C:plasma membrane"/>
    <property type="evidence" value="ECO:0007669"/>
    <property type="project" value="UniProtKB-SubCell"/>
</dbReference>
<dbReference type="EMBL" id="CP000155">
    <property type="protein sequence ID" value="ABC28659.1"/>
    <property type="molecule type" value="Genomic_DNA"/>
</dbReference>
<evidence type="ECO:0000256" key="3">
    <source>
        <dbReference type="ARBA" id="ARBA00022448"/>
    </source>
</evidence>
<comment type="similarity">
    <text evidence="12">Belongs to the cytochrome b561 family.</text>
</comment>
<keyword evidence="6 13" id="KW-0812">Transmembrane</keyword>
<evidence type="ECO:0000256" key="13">
    <source>
        <dbReference type="SAM" id="Phobius"/>
    </source>
</evidence>
<dbReference type="GO" id="GO:0009055">
    <property type="term" value="F:electron transfer activity"/>
    <property type="evidence" value="ECO:0007669"/>
    <property type="project" value="InterPro"/>
</dbReference>
<dbReference type="OrthoDB" id="9793784at2"/>